<comment type="similarity">
    <text evidence="1">Belongs to the AfsR/DnrI/RedD regulatory family.</text>
</comment>
<dbReference type="SUPFAM" id="SSF48452">
    <property type="entry name" value="TPR-like"/>
    <property type="match status" value="1"/>
</dbReference>
<proteinExistence type="inferred from homology"/>
<dbReference type="InterPro" id="IPR036388">
    <property type="entry name" value="WH-like_DNA-bd_sf"/>
</dbReference>
<sequence>MPEAGRSVRLELLGRLRAWRDDAEVKLGPPKQRAVLGFLAGRVNEPAGIDEIIDAVWGDAVPATAANGVHTYIAGLRKALEPRRGRRDTGEVLVSTGGGYALRVPPENVDVERFLEHLSAARRSSADGEITEALHAFDLALRLWRGEAYANVPGPFADTERAHLGELRTAAIEDWAALMLDAGRHTELATVLSDTIVKHPLRERLRWLLMLALYRCGRQARALAVYRETRHLLIKELGIEPGPELQKLHEQILGGSPELAVPAGAGRGTPAASQAEGHSGGPASVRPAQLPPRVRGFVGRHEELDRLRTIITDGLAQTQGKPTLVVIDGVAGSGKTTLALTAAHQFIDRFPDGQLFINFGCFGTRREPMDASEALASSLQSLGVDRRQLPRDLEGRAALYRSLLYDRRLLIVLDDAASPDQIRPLIPGGPACVLVTSRRRLSGFVARDGAHRIDLAPLTLTESVTLLSYLLGAERVAAQREDTVRIAEMCGHLPLALRLAAEQLIDPEMPFSELVERYTPRHRRLDRLAADGDPETTLREVFSCSYQALDPEPARMFRLLGDYGTPSFCVAEAAALAGISWSRARQILEVLVDNHLLEEDGKDTYRFHILLATYAAECSWQEPEASRKDAARRVLHYQRTVNGFLGDVDELRISSVHFSARL</sequence>
<dbReference type="EMBL" id="BAABHF010000067">
    <property type="protein sequence ID" value="GAA4520984.1"/>
    <property type="molecule type" value="Genomic_DNA"/>
</dbReference>
<evidence type="ECO:0000256" key="2">
    <source>
        <dbReference type="ARBA" id="ARBA00023015"/>
    </source>
</evidence>
<evidence type="ECO:0000256" key="4">
    <source>
        <dbReference type="ARBA" id="ARBA00023163"/>
    </source>
</evidence>
<dbReference type="SMART" id="SM01043">
    <property type="entry name" value="BTAD"/>
    <property type="match status" value="1"/>
</dbReference>
<evidence type="ECO:0000256" key="1">
    <source>
        <dbReference type="ARBA" id="ARBA00005820"/>
    </source>
</evidence>
<dbReference type="PANTHER" id="PTHR35807:SF1">
    <property type="entry name" value="TRANSCRIPTIONAL REGULATOR REDD"/>
    <property type="match status" value="1"/>
</dbReference>
<evidence type="ECO:0000259" key="7">
    <source>
        <dbReference type="PROSITE" id="PS51755"/>
    </source>
</evidence>
<dbReference type="Pfam" id="PF00486">
    <property type="entry name" value="Trans_reg_C"/>
    <property type="match status" value="1"/>
</dbReference>
<dbReference type="RefSeq" id="WP_345475582.1">
    <property type="nucleotide sequence ID" value="NZ_BAABHF010000067.1"/>
</dbReference>
<dbReference type="InterPro" id="IPR051677">
    <property type="entry name" value="AfsR-DnrI-RedD_regulator"/>
</dbReference>
<feature type="DNA-binding region" description="OmpR/PhoB-type" evidence="5">
    <location>
        <begin position="1"/>
        <end position="104"/>
    </location>
</feature>
<dbReference type="CDD" id="cd02019">
    <property type="entry name" value="NK"/>
    <property type="match status" value="1"/>
</dbReference>
<accession>A0ABP8R8J7</accession>
<dbReference type="Pfam" id="PF00931">
    <property type="entry name" value="NB-ARC"/>
    <property type="match status" value="1"/>
</dbReference>
<keyword evidence="2" id="KW-0805">Transcription regulation</keyword>
<gene>
    <name evidence="8" type="ORF">GCM10023191_098700</name>
</gene>
<dbReference type="PANTHER" id="PTHR35807">
    <property type="entry name" value="TRANSCRIPTIONAL REGULATOR REDD-RELATED"/>
    <property type="match status" value="1"/>
</dbReference>
<feature type="domain" description="OmpR/PhoB-type" evidence="7">
    <location>
        <begin position="1"/>
        <end position="104"/>
    </location>
</feature>
<dbReference type="InterPro" id="IPR027417">
    <property type="entry name" value="P-loop_NTPase"/>
</dbReference>
<dbReference type="Proteomes" id="UP001500503">
    <property type="component" value="Unassembled WGS sequence"/>
</dbReference>
<dbReference type="PRINTS" id="PR00364">
    <property type="entry name" value="DISEASERSIST"/>
</dbReference>
<dbReference type="SMART" id="SM00862">
    <property type="entry name" value="Trans_reg_C"/>
    <property type="match status" value="1"/>
</dbReference>
<evidence type="ECO:0000256" key="6">
    <source>
        <dbReference type="SAM" id="MobiDB-lite"/>
    </source>
</evidence>
<keyword evidence="3 5" id="KW-0238">DNA-binding</keyword>
<dbReference type="InterPro" id="IPR003593">
    <property type="entry name" value="AAA+_ATPase"/>
</dbReference>
<dbReference type="Gene3D" id="1.25.40.10">
    <property type="entry name" value="Tetratricopeptide repeat domain"/>
    <property type="match status" value="1"/>
</dbReference>
<reference evidence="9" key="1">
    <citation type="journal article" date="2019" name="Int. J. Syst. Evol. Microbiol.">
        <title>The Global Catalogue of Microorganisms (GCM) 10K type strain sequencing project: providing services to taxonomists for standard genome sequencing and annotation.</title>
        <authorList>
            <consortium name="The Broad Institute Genomics Platform"/>
            <consortium name="The Broad Institute Genome Sequencing Center for Infectious Disease"/>
            <person name="Wu L."/>
            <person name="Ma J."/>
        </authorList>
    </citation>
    <scope>NUCLEOTIDE SEQUENCE [LARGE SCALE GENOMIC DNA]</scope>
    <source>
        <strain evidence="9">JCM 17933</strain>
    </source>
</reference>
<dbReference type="SMART" id="SM00382">
    <property type="entry name" value="AAA"/>
    <property type="match status" value="1"/>
</dbReference>
<keyword evidence="9" id="KW-1185">Reference proteome</keyword>
<organism evidence="8 9">
    <name type="scientific">Actinoallomurus oryzae</name>
    <dbReference type="NCBI Taxonomy" id="502180"/>
    <lineage>
        <taxon>Bacteria</taxon>
        <taxon>Bacillati</taxon>
        <taxon>Actinomycetota</taxon>
        <taxon>Actinomycetes</taxon>
        <taxon>Streptosporangiales</taxon>
        <taxon>Thermomonosporaceae</taxon>
        <taxon>Actinoallomurus</taxon>
    </lineage>
</organism>
<dbReference type="Gene3D" id="3.40.50.300">
    <property type="entry name" value="P-loop containing nucleotide triphosphate hydrolases"/>
    <property type="match status" value="1"/>
</dbReference>
<keyword evidence="4" id="KW-0804">Transcription</keyword>
<evidence type="ECO:0000313" key="9">
    <source>
        <dbReference type="Proteomes" id="UP001500503"/>
    </source>
</evidence>
<dbReference type="InterPro" id="IPR002182">
    <property type="entry name" value="NB-ARC"/>
</dbReference>
<evidence type="ECO:0000256" key="3">
    <source>
        <dbReference type="ARBA" id="ARBA00023125"/>
    </source>
</evidence>
<dbReference type="SUPFAM" id="SSF46894">
    <property type="entry name" value="C-terminal effector domain of the bipartite response regulators"/>
    <property type="match status" value="1"/>
</dbReference>
<protein>
    <recommendedName>
        <fullName evidence="7">OmpR/PhoB-type domain-containing protein</fullName>
    </recommendedName>
</protein>
<evidence type="ECO:0000313" key="8">
    <source>
        <dbReference type="EMBL" id="GAA4520984.1"/>
    </source>
</evidence>
<dbReference type="Gene3D" id="1.10.10.10">
    <property type="entry name" value="Winged helix-like DNA-binding domain superfamily/Winged helix DNA-binding domain"/>
    <property type="match status" value="1"/>
</dbReference>
<dbReference type="InterPro" id="IPR001867">
    <property type="entry name" value="OmpR/PhoB-type_DNA-bd"/>
</dbReference>
<dbReference type="CDD" id="cd15831">
    <property type="entry name" value="BTAD"/>
    <property type="match status" value="1"/>
</dbReference>
<dbReference type="SUPFAM" id="SSF52540">
    <property type="entry name" value="P-loop containing nucleoside triphosphate hydrolases"/>
    <property type="match status" value="1"/>
</dbReference>
<comment type="caution">
    <text evidence="8">The sequence shown here is derived from an EMBL/GenBank/DDBJ whole genome shotgun (WGS) entry which is preliminary data.</text>
</comment>
<dbReference type="Pfam" id="PF03704">
    <property type="entry name" value="BTAD"/>
    <property type="match status" value="1"/>
</dbReference>
<dbReference type="InterPro" id="IPR016032">
    <property type="entry name" value="Sig_transdc_resp-reg_C-effctor"/>
</dbReference>
<dbReference type="InterPro" id="IPR005158">
    <property type="entry name" value="BTAD"/>
</dbReference>
<dbReference type="InterPro" id="IPR011990">
    <property type="entry name" value="TPR-like_helical_dom_sf"/>
</dbReference>
<name>A0ABP8R8J7_9ACTN</name>
<dbReference type="PROSITE" id="PS51755">
    <property type="entry name" value="OMPR_PHOB"/>
    <property type="match status" value="1"/>
</dbReference>
<evidence type="ECO:0000256" key="5">
    <source>
        <dbReference type="PROSITE-ProRule" id="PRU01091"/>
    </source>
</evidence>
<feature type="region of interest" description="Disordered" evidence="6">
    <location>
        <begin position="261"/>
        <end position="290"/>
    </location>
</feature>